<keyword evidence="3" id="KW-1185">Reference proteome</keyword>
<comment type="caution">
    <text evidence="2">The sequence shown here is derived from an EMBL/GenBank/DDBJ whole genome shotgun (WGS) entry which is preliminary data.</text>
</comment>
<evidence type="ECO:0000313" key="3">
    <source>
        <dbReference type="Proteomes" id="UP000732378"/>
    </source>
</evidence>
<organism evidence="2 3">
    <name type="scientific">Nocardioides salarius</name>
    <dbReference type="NCBI Taxonomy" id="374513"/>
    <lineage>
        <taxon>Bacteria</taxon>
        <taxon>Bacillati</taxon>
        <taxon>Actinomycetota</taxon>
        <taxon>Actinomycetes</taxon>
        <taxon>Propionibacteriales</taxon>
        <taxon>Nocardioidaceae</taxon>
        <taxon>Nocardioides</taxon>
    </lineage>
</organism>
<dbReference type="RefSeq" id="WP_193667201.1">
    <property type="nucleotide sequence ID" value="NZ_JACDTV010000001.1"/>
</dbReference>
<dbReference type="PANTHER" id="PTHR36836:SF1">
    <property type="entry name" value="COLANIC ACID BIOSYNTHESIS PROTEIN WCAK"/>
    <property type="match status" value="1"/>
</dbReference>
<evidence type="ECO:0000313" key="2">
    <source>
        <dbReference type="EMBL" id="MBM7509436.1"/>
    </source>
</evidence>
<dbReference type="PANTHER" id="PTHR36836">
    <property type="entry name" value="COLANIC ACID BIOSYNTHESIS PROTEIN WCAK"/>
    <property type="match status" value="1"/>
</dbReference>
<protein>
    <submittedName>
        <fullName evidence="2">Polysaccharide pyruvyl transferase WcaK-like protein</fullName>
    </submittedName>
</protein>
<dbReference type="Proteomes" id="UP000732378">
    <property type="component" value="Unassembled WGS sequence"/>
</dbReference>
<dbReference type="Pfam" id="PF04230">
    <property type="entry name" value="PS_pyruv_trans"/>
    <property type="match status" value="1"/>
</dbReference>
<evidence type="ECO:0000259" key="1">
    <source>
        <dbReference type="Pfam" id="PF04230"/>
    </source>
</evidence>
<gene>
    <name evidence="2" type="ORF">JOE61_003250</name>
</gene>
<dbReference type="InterPro" id="IPR007345">
    <property type="entry name" value="Polysacch_pyruvyl_Trfase"/>
</dbReference>
<name>A0ABS2ME25_9ACTN</name>
<dbReference type="EMBL" id="JAFBBZ010000001">
    <property type="protein sequence ID" value="MBM7509436.1"/>
    <property type="molecule type" value="Genomic_DNA"/>
</dbReference>
<reference evidence="2 3" key="1">
    <citation type="submission" date="2021-01" db="EMBL/GenBank/DDBJ databases">
        <title>Sequencing the genomes of 1000 actinobacteria strains.</title>
        <authorList>
            <person name="Klenk H.-P."/>
        </authorList>
    </citation>
    <scope>NUCLEOTIDE SEQUENCE [LARGE SCALE GENOMIC DNA]</scope>
    <source>
        <strain evidence="2 3">DSM 18239</strain>
    </source>
</reference>
<feature type="domain" description="Polysaccharide pyruvyl transferase" evidence="1">
    <location>
        <begin position="20"/>
        <end position="315"/>
    </location>
</feature>
<proteinExistence type="predicted"/>
<sequence length="394" mass="43043">MSQADRRLRVGFLGRLGAGNLGNDASLEVVLGLVRSRRPDAVLDAMCSGPEVVRERYDLPAVELHRALRGPTAWRVLAGLGVDAVRIGRWVRQHDVVLVPGMGTLESTLHERAWQMPWTLLVMAASGRLWRTRVALVGVGAGAVPEPVQRRMLVGAARLAHYRSFRDERSRDDLRRMGLRTDDGVFPDVVLALPVPAGPGARPRSVGLGVMAWSGSNGERAQAERLHAAYVAEMGRVVERLLERGYDVSVLVGDGDDVPVARALVAGARDERVRLLVPTTPDELVEAVASVEVVVAARYHNVVGALRSATPVVALCYAPKHRDLMALMGVEELCHDLRGLDAARLVDHVDEVHRDREALRARLERRLDELAPVFERHFDEVAARVLGAGSEVVA</sequence>
<accession>A0ABS2ME25</accession>